<sequence length="189" mass="22225">MVAQLKADKREALPNEKITCQVTKLNQKQVAENDKKRIQWAIKIDGKQEVLKEKGEKLVLTIKEEWAGKEFIVMPFLVKPDEERVSKRTRVKEKLIKEIEEKKKSLSEEDWKKLRKIKGIILFSISGWSDAGGHISLWDGKNIIYVGDEDNYNNPISQKYYFHMTKYFEIKGKKDKIVQTDSIKLWELK</sequence>
<gene>
    <name evidence="1" type="ORF">CGC48_05140</name>
</gene>
<dbReference type="AlphaFoldDB" id="A0A250E589"/>
<dbReference type="Pfam" id="PF14113">
    <property type="entry name" value="Tae4"/>
    <property type="match status" value="1"/>
</dbReference>
<dbReference type="Proteomes" id="UP000242855">
    <property type="component" value="Chromosome"/>
</dbReference>
<dbReference type="EMBL" id="CP022378">
    <property type="protein sequence ID" value="ATA68070.1"/>
    <property type="molecule type" value="Genomic_DNA"/>
</dbReference>
<protein>
    <submittedName>
        <fullName evidence="1">Uncharacterized protein</fullName>
    </submittedName>
</protein>
<reference evidence="1 2" key="1">
    <citation type="journal article" date="2017" name="Genome Announc.">
        <title>Twelve Complete Reference Genomes of Clinical Isolates in the Capnocytophaga Genus.</title>
        <authorList>
            <person name="Villarma A."/>
            <person name="Gulvik C.A."/>
            <person name="Rowe L.A."/>
            <person name="Sheth M."/>
            <person name="Juieng P."/>
            <person name="Nicholson A.C."/>
            <person name="Loparev V.N."/>
            <person name="McQuiston J.R."/>
        </authorList>
    </citation>
    <scope>NUCLEOTIDE SEQUENCE [LARGE SCALE GENOMIC DNA]</scope>
    <source>
        <strain evidence="1 2">G7591</strain>
    </source>
</reference>
<dbReference type="InterPro" id="IPR025562">
    <property type="entry name" value="Tae4"/>
</dbReference>
<organism evidence="1 2">
    <name type="scientific">Capnocytophaga cynodegmi</name>
    <dbReference type="NCBI Taxonomy" id="28189"/>
    <lineage>
        <taxon>Bacteria</taxon>
        <taxon>Pseudomonadati</taxon>
        <taxon>Bacteroidota</taxon>
        <taxon>Flavobacteriia</taxon>
        <taxon>Flavobacteriales</taxon>
        <taxon>Flavobacteriaceae</taxon>
        <taxon>Capnocytophaga</taxon>
    </lineage>
</organism>
<dbReference type="RefSeq" id="WP_098028722.1">
    <property type="nucleotide sequence ID" value="NZ_CP022378.1"/>
</dbReference>
<dbReference type="KEGG" id="ccyn:CGC48_05140"/>
<name>A0A250E589_9FLAO</name>
<evidence type="ECO:0000313" key="2">
    <source>
        <dbReference type="Proteomes" id="UP000242855"/>
    </source>
</evidence>
<evidence type="ECO:0000313" key="1">
    <source>
        <dbReference type="EMBL" id="ATA68070.1"/>
    </source>
</evidence>
<proteinExistence type="predicted"/>
<accession>A0A250E589</accession>
<dbReference type="Gene3D" id="3.90.1720.70">
    <property type="match status" value="1"/>
</dbReference>
<dbReference type="GeneID" id="96781179"/>